<gene>
    <name evidence="3" type="ORF">EFY87_02695</name>
</gene>
<dbReference type="InterPro" id="IPR013538">
    <property type="entry name" value="ASHA1/2-like_C"/>
</dbReference>
<evidence type="ECO:0000259" key="2">
    <source>
        <dbReference type="Pfam" id="PF08327"/>
    </source>
</evidence>
<dbReference type="Gene3D" id="3.30.530.20">
    <property type="match status" value="1"/>
</dbReference>
<evidence type="ECO:0000313" key="4">
    <source>
        <dbReference type="Proteomes" id="UP000271678"/>
    </source>
</evidence>
<sequence>MNPTTYPAAVIEADERVPIIRITRDFTATPAQLMKAHLDPDLYARWVGPDDVTTRIDYWDARTGGSWRFVNVRGNEEYAFHGSFHDVGDDRVVQTFTWEGMPDGVALDTLTVEDLGEGRTRLHVQSLVDSFAARDGWLASGMEVGINDGYAKLDLLLTEGAIR</sequence>
<dbReference type="Pfam" id="PF08327">
    <property type="entry name" value="AHSA1"/>
    <property type="match status" value="1"/>
</dbReference>
<comment type="similarity">
    <text evidence="1">Belongs to the AHA1 family.</text>
</comment>
<dbReference type="SUPFAM" id="SSF55961">
    <property type="entry name" value="Bet v1-like"/>
    <property type="match status" value="1"/>
</dbReference>
<dbReference type="Proteomes" id="UP000271678">
    <property type="component" value="Unassembled WGS sequence"/>
</dbReference>
<comment type="caution">
    <text evidence="3">The sequence shown here is derived from an EMBL/GenBank/DDBJ whole genome shotgun (WGS) entry which is preliminary data.</text>
</comment>
<dbReference type="InterPro" id="IPR023393">
    <property type="entry name" value="START-like_dom_sf"/>
</dbReference>
<dbReference type="RefSeq" id="WP_123269929.1">
    <property type="nucleotide sequence ID" value="NZ_RJJQ01000002.1"/>
</dbReference>
<feature type="domain" description="Activator of Hsp90 ATPase homologue 1/2-like C-terminal" evidence="2">
    <location>
        <begin position="28"/>
        <end position="157"/>
    </location>
</feature>
<protein>
    <submittedName>
        <fullName evidence="3">Polyketide cyclase</fullName>
    </submittedName>
</protein>
<evidence type="ECO:0000256" key="1">
    <source>
        <dbReference type="ARBA" id="ARBA00006817"/>
    </source>
</evidence>
<dbReference type="AlphaFoldDB" id="A0A3M9MHI0"/>
<name>A0A3M9MHI0_9MICO</name>
<keyword evidence="4" id="KW-1185">Reference proteome</keyword>
<dbReference type="OrthoDB" id="5185819at2"/>
<dbReference type="EMBL" id="RJJQ01000002">
    <property type="protein sequence ID" value="RNI24635.1"/>
    <property type="molecule type" value="Genomic_DNA"/>
</dbReference>
<organism evidence="3 4">
    <name type="scientific">Flexivirga caeni</name>
    <dbReference type="NCBI Taxonomy" id="2294115"/>
    <lineage>
        <taxon>Bacteria</taxon>
        <taxon>Bacillati</taxon>
        <taxon>Actinomycetota</taxon>
        <taxon>Actinomycetes</taxon>
        <taxon>Micrococcales</taxon>
        <taxon>Dermacoccaceae</taxon>
        <taxon>Flexivirga</taxon>
    </lineage>
</organism>
<evidence type="ECO:0000313" key="3">
    <source>
        <dbReference type="EMBL" id="RNI24635.1"/>
    </source>
</evidence>
<proteinExistence type="inferred from homology"/>
<accession>A0A3M9MHI0</accession>
<reference evidence="3 4" key="1">
    <citation type="submission" date="2018-11" db="EMBL/GenBank/DDBJ databases">
        <title>Draft genome of Simplicispira Flexivirga sp. BO-16.</title>
        <authorList>
            <person name="Im W.T."/>
        </authorList>
    </citation>
    <scope>NUCLEOTIDE SEQUENCE [LARGE SCALE GENOMIC DNA]</scope>
    <source>
        <strain evidence="3 4">BO-16</strain>
    </source>
</reference>